<protein>
    <submittedName>
        <fullName evidence="5">Guanosine-5'-triphosphate,3'-diphosphate pyrophosphatase</fullName>
    </submittedName>
</protein>
<dbReference type="AlphaFoldDB" id="A0A5C6Q447"/>
<proteinExistence type="predicted"/>
<dbReference type="PANTHER" id="PTHR30005:SF0">
    <property type="entry name" value="RETROGRADE REGULATION PROTEIN 2"/>
    <property type="match status" value="1"/>
</dbReference>
<dbReference type="SUPFAM" id="SSF109604">
    <property type="entry name" value="HD-domain/PDEase-like"/>
    <property type="match status" value="1"/>
</dbReference>
<dbReference type="Pfam" id="PF02541">
    <property type="entry name" value="Ppx-GppA"/>
    <property type="match status" value="1"/>
</dbReference>
<comment type="caution">
    <text evidence="5">The sequence shown here is derived from an EMBL/GenBank/DDBJ whole genome shotgun (WGS) entry which is preliminary data.</text>
</comment>
<keyword evidence="1" id="KW-0378">Hydrolase</keyword>
<evidence type="ECO:0000313" key="4">
    <source>
        <dbReference type="EMBL" id="TWX58668.1"/>
    </source>
</evidence>
<keyword evidence="6" id="KW-1185">Reference proteome</keyword>
<name>A0A5C6Q447_9GAMM</name>
<organism evidence="5 7">
    <name type="scientific">Colwellia hornerae</name>
    <dbReference type="NCBI Taxonomy" id="89402"/>
    <lineage>
        <taxon>Bacteria</taxon>
        <taxon>Pseudomonadati</taxon>
        <taxon>Pseudomonadota</taxon>
        <taxon>Gammaproteobacteria</taxon>
        <taxon>Alteromonadales</taxon>
        <taxon>Colwelliaceae</taxon>
        <taxon>Colwellia</taxon>
    </lineage>
</organism>
<feature type="domain" description="Ppx/GppA phosphatase N-terminal" evidence="2">
    <location>
        <begin position="27"/>
        <end position="307"/>
    </location>
</feature>
<accession>A0A5C6Q447</accession>
<dbReference type="InterPro" id="IPR048950">
    <property type="entry name" value="Ppx_GppA_C"/>
</dbReference>
<dbReference type="GO" id="GO:0015949">
    <property type="term" value="P:nucleobase-containing small molecule interconversion"/>
    <property type="evidence" value="ECO:0007669"/>
    <property type="project" value="TreeGrafter"/>
</dbReference>
<dbReference type="GO" id="GO:0008894">
    <property type="term" value="F:guanosine-5'-triphosphate,3'-diphosphate diphosphatase activity"/>
    <property type="evidence" value="ECO:0007669"/>
    <property type="project" value="TreeGrafter"/>
</dbReference>
<reference evidence="5 7" key="1">
    <citation type="submission" date="2019-07" db="EMBL/GenBank/DDBJ databases">
        <title>Genomes of sea-ice associated Colwellia species.</title>
        <authorList>
            <person name="Bowman J.P."/>
        </authorList>
    </citation>
    <scope>NUCLEOTIDE SEQUENCE [LARGE SCALE GENOMIC DNA]</scope>
    <source>
        <strain evidence="4 6">ACAM 607</strain>
        <strain evidence="5 7">IC036</strain>
    </source>
</reference>
<dbReference type="Gene3D" id="3.30.420.150">
    <property type="entry name" value="Exopolyphosphatase. Domain 2"/>
    <property type="match status" value="1"/>
</dbReference>
<dbReference type="InterPro" id="IPR043129">
    <property type="entry name" value="ATPase_NBD"/>
</dbReference>
<dbReference type="InterPro" id="IPR050273">
    <property type="entry name" value="GppA/Ppx_hydrolase"/>
</dbReference>
<dbReference type="OrthoDB" id="9793035at2"/>
<evidence type="ECO:0000313" key="6">
    <source>
        <dbReference type="Proteomes" id="UP000321525"/>
    </source>
</evidence>
<evidence type="ECO:0000313" key="7">
    <source>
        <dbReference type="Proteomes" id="UP000321917"/>
    </source>
</evidence>
<dbReference type="InterPro" id="IPR030673">
    <property type="entry name" value="PyroPPase_GppA_Ppx"/>
</dbReference>
<feature type="domain" description="Ppx/GppA phosphatase C-terminal" evidence="3">
    <location>
        <begin position="313"/>
        <end position="491"/>
    </location>
</feature>
<sequence>MTITHTEISTPLYAVIDLGSNSFHMLITRQLANSVQVVDKVKRKVRLASGLNSDNQLSQAAIARGLECLSFFAERLQDIPQKNVRIVATATLRLAKNREEFLTQANKILGQPIKLLSGKQEAKNIYLGVAHTSCGAKQRFVIDIGGASTELILGDGFVTKQVESLNIGCVTFNSRYFSDNKLTAENFALATAAAKKVILPLVERFKETGWKLVLSGSGTMQALTEMQQFTHKSTGVNLLFLQTIQQQLMQCKTISEIKIAGLSQERSPVIASGVAILIAVIECFTIENIQLSSGALREGLLYSMLPENIDMSIRQGTINSLTEKFHIDNQHAKRIQKQATSLFHTYKKSWSLDEENSLALLNAACDLHEIGLLLEFKQHQRHGAYILQHADLPGFNQIERQLLVSLVLLHKGDIDVDLLRNQTAVNFQQASYLLVILRLAIILCRRRKDDALPDYQTAIIKSKSDDIINLCLPTTWLATHPLIADELLQESAHLTQLHLSLNIFCETQ</sequence>
<dbReference type="EMBL" id="VOLQ01000041">
    <property type="protein sequence ID" value="TWX63590.1"/>
    <property type="molecule type" value="Genomic_DNA"/>
</dbReference>
<evidence type="ECO:0000256" key="1">
    <source>
        <dbReference type="ARBA" id="ARBA00022801"/>
    </source>
</evidence>
<dbReference type="Gene3D" id="3.30.420.40">
    <property type="match status" value="1"/>
</dbReference>
<dbReference type="EMBL" id="VOLR01000014">
    <property type="protein sequence ID" value="TWX58668.1"/>
    <property type="molecule type" value="Genomic_DNA"/>
</dbReference>
<gene>
    <name evidence="4" type="ORF">ESZ26_11085</name>
    <name evidence="5" type="ORF">ESZ27_16350</name>
</gene>
<dbReference type="Gene3D" id="1.10.3210.10">
    <property type="entry name" value="Hypothetical protein af1432"/>
    <property type="match status" value="1"/>
</dbReference>
<evidence type="ECO:0000259" key="3">
    <source>
        <dbReference type="Pfam" id="PF21447"/>
    </source>
</evidence>
<evidence type="ECO:0000259" key="2">
    <source>
        <dbReference type="Pfam" id="PF02541"/>
    </source>
</evidence>
<dbReference type="PANTHER" id="PTHR30005">
    <property type="entry name" value="EXOPOLYPHOSPHATASE"/>
    <property type="match status" value="1"/>
</dbReference>
<dbReference type="PIRSF" id="PIRSF001267">
    <property type="entry name" value="Pyrophosphatase_GppA_Ppx"/>
    <property type="match status" value="1"/>
</dbReference>
<dbReference type="RefSeq" id="WP_146796453.1">
    <property type="nucleotide sequence ID" value="NZ_VOLP01000002.1"/>
</dbReference>
<dbReference type="FunFam" id="3.30.420.40:FF:000023">
    <property type="entry name" value="Guanosine-5'-triphosphate,3'-diphosphate pyrophosphatase"/>
    <property type="match status" value="1"/>
</dbReference>
<dbReference type="SUPFAM" id="SSF53067">
    <property type="entry name" value="Actin-like ATPase domain"/>
    <property type="match status" value="2"/>
</dbReference>
<evidence type="ECO:0000313" key="5">
    <source>
        <dbReference type="EMBL" id="TWX63590.1"/>
    </source>
</evidence>
<dbReference type="Pfam" id="PF21447">
    <property type="entry name" value="Ppx-GppA_III"/>
    <property type="match status" value="1"/>
</dbReference>
<dbReference type="Proteomes" id="UP000321917">
    <property type="component" value="Unassembled WGS sequence"/>
</dbReference>
<dbReference type="InterPro" id="IPR003695">
    <property type="entry name" value="Ppx_GppA_N"/>
</dbReference>
<dbReference type="Proteomes" id="UP000321525">
    <property type="component" value="Unassembled WGS sequence"/>
</dbReference>